<organism evidence="3 4">
    <name type="scientific">Ramlibacter lithotrophicus</name>
    <dbReference type="NCBI Taxonomy" id="2606681"/>
    <lineage>
        <taxon>Bacteria</taxon>
        <taxon>Pseudomonadati</taxon>
        <taxon>Pseudomonadota</taxon>
        <taxon>Betaproteobacteria</taxon>
        <taxon>Burkholderiales</taxon>
        <taxon>Comamonadaceae</taxon>
        <taxon>Ramlibacter</taxon>
    </lineage>
</organism>
<evidence type="ECO:0000256" key="1">
    <source>
        <dbReference type="ARBA" id="ARBA00022801"/>
    </source>
</evidence>
<evidence type="ECO:0000313" key="3">
    <source>
        <dbReference type="EMBL" id="NKE65437.1"/>
    </source>
</evidence>
<protein>
    <submittedName>
        <fullName evidence="3">Isochorismatase family protein</fullName>
    </submittedName>
</protein>
<dbReference type="InterPro" id="IPR036380">
    <property type="entry name" value="Isochorismatase-like_sf"/>
</dbReference>
<dbReference type="InterPro" id="IPR000868">
    <property type="entry name" value="Isochorismatase-like_dom"/>
</dbReference>
<dbReference type="Gene3D" id="3.40.50.850">
    <property type="entry name" value="Isochorismatase-like"/>
    <property type="match status" value="1"/>
</dbReference>
<dbReference type="EMBL" id="VTOX01000002">
    <property type="protein sequence ID" value="NKE65437.1"/>
    <property type="molecule type" value="Genomic_DNA"/>
</dbReference>
<dbReference type="AlphaFoldDB" id="A0A7X6DE39"/>
<dbReference type="InterPro" id="IPR050272">
    <property type="entry name" value="Isochorismatase-like_hydrls"/>
</dbReference>
<feature type="domain" description="Isochorismatase-like" evidence="2">
    <location>
        <begin position="35"/>
        <end position="210"/>
    </location>
</feature>
<reference evidence="3 4" key="1">
    <citation type="journal article" date="2020" name="Nature">
        <title>Bacterial chemolithoautotrophy via manganese oxidation.</title>
        <authorList>
            <person name="Yu H."/>
            <person name="Leadbetter J.R."/>
        </authorList>
    </citation>
    <scope>NUCLEOTIDE SEQUENCE [LARGE SCALE GENOMIC DNA]</scope>
    <source>
        <strain evidence="3 4">RBP-1</strain>
    </source>
</reference>
<dbReference type="PANTHER" id="PTHR43540">
    <property type="entry name" value="PEROXYUREIDOACRYLATE/UREIDOACRYLATE AMIDOHYDROLASE-RELATED"/>
    <property type="match status" value="1"/>
</dbReference>
<proteinExistence type="predicted"/>
<accession>A0A7X6DE39</accession>
<dbReference type="Pfam" id="PF00857">
    <property type="entry name" value="Isochorismatase"/>
    <property type="match status" value="1"/>
</dbReference>
<dbReference type="Proteomes" id="UP000521868">
    <property type="component" value="Unassembled WGS sequence"/>
</dbReference>
<evidence type="ECO:0000259" key="2">
    <source>
        <dbReference type="Pfam" id="PF00857"/>
    </source>
</evidence>
<keyword evidence="4" id="KW-1185">Reference proteome</keyword>
<evidence type="ECO:0000313" key="4">
    <source>
        <dbReference type="Proteomes" id="UP000521868"/>
    </source>
</evidence>
<dbReference type="RefSeq" id="WP_168106558.1">
    <property type="nucleotide sequence ID" value="NZ_VTOX01000002.1"/>
</dbReference>
<dbReference type="SUPFAM" id="SSF52499">
    <property type="entry name" value="Isochorismatase-like hydrolases"/>
    <property type="match status" value="1"/>
</dbReference>
<dbReference type="GO" id="GO:0016787">
    <property type="term" value="F:hydrolase activity"/>
    <property type="evidence" value="ECO:0007669"/>
    <property type="project" value="UniProtKB-KW"/>
</dbReference>
<dbReference type="PANTHER" id="PTHR43540:SF1">
    <property type="entry name" value="ISOCHORISMATASE HYDROLASE"/>
    <property type="match status" value="1"/>
</dbReference>
<comment type="caution">
    <text evidence="3">The sequence shown here is derived from an EMBL/GenBank/DDBJ whole genome shotgun (WGS) entry which is preliminary data.</text>
</comment>
<keyword evidence="1" id="KW-0378">Hydrolase</keyword>
<name>A0A7X6DE39_9BURK</name>
<gene>
    <name evidence="3" type="ORF">RAMLITH_06350</name>
</gene>
<sequence length="226" mass="26182">MDKLEKWRGYVPDEELETYRKGGFAQRIGFGERVALLNIDTTHMFVDPSYSMCGRDMTSVTDSIVKLTNLFRELDLPIYYSRRDDRSHPTYRGAWNYKLARPDDFQYCRDPRADEWPEAYAPRPVDRIILKNKPSCFFLTPLEAFLRYDKVDTLVVCGISTSGCVRAGATDAFSHNLRTILVDEACGDRSPQAHKANMFDLDMKFCDVETLDYVLDQVRTRYPKKA</sequence>